<dbReference type="PROSITE" id="PS00388">
    <property type="entry name" value="PROTEASOME_ALPHA_1"/>
    <property type="match status" value="1"/>
</dbReference>
<dbReference type="Pfam" id="PF10584">
    <property type="entry name" value="Proteasome_A_N"/>
    <property type="match status" value="1"/>
</dbReference>
<dbReference type="Pfam" id="PF00227">
    <property type="entry name" value="Proteasome"/>
    <property type="match status" value="1"/>
</dbReference>
<evidence type="ECO:0000259" key="9">
    <source>
        <dbReference type="PROSITE" id="PS00388"/>
    </source>
</evidence>
<keyword evidence="3 6" id="KW-0647">Proteasome</keyword>
<comment type="caution">
    <text evidence="10">The sequence shown here is derived from an EMBL/GenBank/DDBJ whole genome shotgun (WGS) entry which is preliminary data.</text>
</comment>
<dbReference type="EMBL" id="JAOPGA020000966">
    <property type="protein sequence ID" value="KAL0483517.1"/>
    <property type="molecule type" value="Genomic_DNA"/>
</dbReference>
<evidence type="ECO:0000256" key="1">
    <source>
        <dbReference type="ARBA" id="ARBA00002000"/>
    </source>
</evidence>
<dbReference type="InterPro" id="IPR029055">
    <property type="entry name" value="Ntn_hydrolases_N"/>
</dbReference>
<proteinExistence type="inferred from homology"/>
<reference evidence="10 11" key="1">
    <citation type="submission" date="2024-03" db="EMBL/GenBank/DDBJ databases">
        <title>The Acrasis kona genome and developmental transcriptomes reveal deep origins of eukaryotic multicellular pathways.</title>
        <authorList>
            <person name="Sheikh S."/>
            <person name="Fu C.-J."/>
            <person name="Brown M.W."/>
            <person name="Baldauf S.L."/>
        </authorList>
    </citation>
    <scope>NUCLEOTIDE SEQUENCE [LARGE SCALE GENOMIC DNA]</scope>
    <source>
        <strain evidence="10 11">ATCC MYA-3509</strain>
    </source>
</reference>
<evidence type="ECO:0000256" key="4">
    <source>
        <dbReference type="ARBA" id="ARBA00023242"/>
    </source>
</evidence>
<evidence type="ECO:0000256" key="8">
    <source>
        <dbReference type="SAM" id="MobiDB-lite"/>
    </source>
</evidence>
<comment type="subcellular location">
    <subcellularLocation>
        <location evidence="7">Cytoplasm</location>
    </subcellularLocation>
    <subcellularLocation>
        <location evidence="7">Nucleus</location>
    </subcellularLocation>
</comment>
<feature type="domain" description="Proteasome alpha-type subunits" evidence="9">
    <location>
        <begin position="6"/>
        <end position="28"/>
    </location>
</feature>
<keyword evidence="4 7" id="KW-0539">Nucleus</keyword>
<keyword evidence="11" id="KW-1185">Reference proteome</keyword>
<gene>
    <name evidence="10" type="ORF">AKO1_014516</name>
</gene>
<evidence type="ECO:0000313" key="11">
    <source>
        <dbReference type="Proteomes" id="UP001431209"/>
    </source>
</evidence>
<feature type="compositionally biased region" description="Acidic residues" evidence="8">
    <location>
        <begin position="253"/>
        <end position="263"/>
    </location>
</feature>
<dbReference type="GO" id="GO:0019773">
    <property type="term" value="C:proteasome core complex, alpha-subunit complex"/>
    <property type="evidence" value="ECO:0007669"/>
    <property type="project" value="UniProtKB-UniRule"/>
</dbReference>
<name>A0AAW2Z4E3_9EUKA</name>
<dbReference type="InterPro" id="IPR035144">
    <property type="entry name" value="Proteasome_alpha1"/>
</dbReference>
<dbReference type="GO" id="GO:0005634">
    <property type="term" value="C:nucleus"/>
    <property type="evidence" value="ECO:0007669"/>
    <property type="project" value="UniProtKB-SubCell"/>
</dbReference>
<sequence>MFRNQYDTDITTWSPAGRLHQVEYAMEAVKQGSACVGLKSNTLVVIGSLKRSPHAELSSYQKKLAKIDDHIGFGIAGLASDGRVLIKNARTQAINHKYTYDTPISVQRLVLQISDKSQVSTQRSSKRPYGVGLLISGYDEQTGTHLFQTEPSGNYYEYKAIAIGARSQSARTYFEKNYQTFEEADEETLILHALRALKGTTGDNVELTSKNASISIVGKDRKYKLIEEEQLEPYLAKLEENAAATTEQQPAEQQDDVDEEMVQ</sequence>
<dbReference type="InterPro" id="IPR050115">
    <property type="entry name" value="Proteasome_alpha"/>
</dbReference>
<accession>A0AAW2Z4E3</accession>
<organism evidence="10 11">
    <name type="scientific">Acrasis kona</name>
    <dbReference type="NCBI Taxonomy" id="1008807"/>
    <lineage>
        <taxon>Eukaryota</taxon>
        <taxon>Discoba</taxon>
        <taxon>Heterolobosea</taxon>
        <taxon>Tetramitia</taxon>
        <taxon>Eutetramitia</taxon>
        <taxon>Acrasidae</taxon>
        <taxon>Acrasis</taxon>
    </lineage>
</organism>
<feature type="region of interest" description="Disordered" evidence="8">
    <location>
        <begin position="237"/>
        <end position="263"/>
    </location>
</feature>
<evidence type="ECO:0000313" key="10">
    <source>
        <dbReference type="EMBL" id="KAL0483517.1"/>
    </source>
</evidence>
<dbReference type="AlphaFoldDB" id="A0AAW2Z4E3"/>
<dbReference type="Proteomes" id="UP001431209">
    <property type="component" value="Unassembled WGS sequence"/>
</dbReference>
<dbReference type="NCBIfam" id="NF003075">
    <property type="entry name" value="PRK03996.1"/>
    <property type="match status" value="1"/>
</dbReference>
<evidence type="ECO:0000256" key="5">
    <source>
        <dbReference type="ARBA" id="ARBA00026071"/>
    </source>
</evidence>
<dbReference type="GO" id="GO:0005737">
    <property type="term" value="C:cytoplasm"/>
    <property type="evidence" value="ECO:0007669"/>
    <property type="project" value="UniProtKB-SubCell"/>
</dbReference>
<dbReference type="FunFam" id="3.60.20.10:FF:000016">
    <property type="entry name" value="Proteasome subunit alpha type-6"/>
    <property type="match status" value="1"/>
</dbReference>
<comment type="subunit">
    <text evidence="5">The 26S proteasome consists of a 20S proteasome core and two 19S regulatory subunits. The 20S proteasome core is composed of 28 subunits that are arranged in four stacked rings, resulting in a barrel-shaped structure. The two end rings are each formed by seven alpha subunits, and the two central rings are each formed by seven beta subunits. The catalytic chamber with the active sites is on the inside of the barrel.</text>
</comment>
<evidence type="ECO:0000256" key="7">
    <source>
        <dbReference type="RuleBase" id="RU000551"/>
    </source>
</evidence>
<protein>
    <recommendedName>
        <fullName evidence="7">Proteasome subunit alpha type</fullName>
    </recommendedName>
</protein>
<dbReference type="SUPFAM" id="SSF56235">
    <property type="entry name" value="N-terminal nucleophile aminohydrolases (Ntn hydrolases)"/>
    <property type="match status" value="1"/>
</dbReference>
<dbReference type="InterPro" id="IPR001353">
    <property type="entry name" value="Proteasome_sua/b"/>
</dbReference>
<dbReference type="Gene3D" id="3.60.20.10">
    <property type="entry name" value="Glutamine Phosphoribosylpyrophosphate, subunit 1, domain 1"/>
    <property type="match status" value="1"/>
</dbReference>
<evidence type="ECO:0000256" key="2">
    <source>
        <dbReference type="ARBA" id="ARBA00022490"/>
    </source>
</evidence>
<keyword evidence="2 7" id="KW-0963">Cytoplasm</keyword>
<comment type="similarity">
    <text evidence="6 7">Belongs to the peptidase T1A family.</text>
</comment>
<dbReference type="PANTHER" id="PTHR11599">
    <property type="entry name" value="PROTEASOME SUBUNIT ALPHA/BETA"/>
    <property type="match status" value="1"/>
</dbReference>
<dbReference type="InterPro" id="IPR023332">
    <property type="entry name" value="Proteasome_alpha-type"/>
</dbReference>
<dbReference type="InterPro" id="IPR000426">
    <property type="entry name" value="Proteasome_asu_N"/>
</dbReference>
<evidence type="ECO:0000256" key="3">
    <source>
        <dbReference type="ARBA" id="ARBA00022942"/>
    </source>
</evidence>
<dbReference type="CDD" id="cd03749">
    <property type="entry name" value="proteasome_alpha_type_1"/>
    <property type="match status" value="1"/>
</dbReference>
<evidence type="ECO:0000256" key="6">
    <source>
        <dbReference type="PROSITE-ProRule" id="PRU00808"/>
    </source>
</evidence>
<dbReference type="SMART" id="SM00948">
    <property type="entry name" value="Proteasome_A_N"/>
    <property type="match status" value="1"/>
</dbReference>
<dbReference type="PROSITE" id="PS51475">
    <property type="entry name" value="PROTEASOME_ALPHA_2"/>
    <property type="match status" value="1"/>
</dbReference>
<dbReference type="GO" id="GO:0006511">
    <property type="term" value="P:ubiquitin-dependent protein catabolic process"/>
    <property type="evidence" value="ECO:0007669"/>
    <property type="project" value="InterPro"/>
</dbReference>
<feature type="compositionally biased region" description="Low complexity" evidence="8">
    <location>
        <begin position="241"/>
        <end position="252"/>
    </location>
</feature>
<comment type="function">
    <text evidence="1">The proteasome is a multicatalytic proteinase complex which is characterized by its ability to cleave peptides with Arg, Phe, Tyr, Leu, and Glu adjacent to the leaving group at neutral or slightly basic pH. The proteasome has an ATP-dependent proteolytic activity.</text>
</comment>